<reference evidence="5 6" key="1">
    <citation type="journal article" date="2024" name="Nat. Commun.">
        <title>Phylogenomics reveals the evolutionary origins of lichenization in chlorophyte algae.</title>
        <authorList>
            <person name="Puginier C."/>
            <person name="Libourel C."/>
            <person name="Otte J."/>
            <person name="Skaloud P."/>
            <person name="Haon M."/>
            <person name="Grisel S."/>
            <person name="Petersen M."/>
            <person name="Berrin J.G."/>
            <person name="Delaux P.M."/>
            <person name="Dal Grande F."/>
            <person name="Keller J."/>
        </authorList>
    </citation>
    <scope>NUCLEOTIDE SEQUENCE [LARGE SCALE GENOMIC DNA]</scope>
    <source>
        <strain evidence="5 6">SAG 2523</strain>
    </source>
</reference>
<accession>A0AAW1T7W3</accession>
<dbReference type="CDD" id="cd01846">
    <property type="entry name" value="fatty_acyltransferase_like"/>
    <property type="match status" value="1"/>
</dbReference>
<dbReference type="InterPro" id="IPR036514">
    <property type="entry name" value="SGNH_hydro_sf"/>
</dbReference>
<feature type="region of interest" description="Disordered" evidence="3">
    <location>
        <begin position="356"/>
        <end position="397"/>
    </location>
</feature>
<dbReference type="SUPFAM" id="SSF52266">
    <property type="entry name" value="SGNH hydrolase"/>
    <property type="match status" value="1"/>
</dbReference>
<dbReference type="EMBL" id="JALJOV010000276">
    <property type="protein sequence ID" value="KAK9865155.1"/>
    <property type="molecule type" value="Genomic_DNA"/>
</dbReference>
<evidence type="ECO:0000313" key="6">
    <source>
        <dbReference type="Proteomes" id="UP001485043"/>
    </source>
</evidence>
<dbReference type="Proteomes" id="UP001485043">
    <property type="component" value="Unassembled WGS sequence"/>
</dbReference>
<sequence>MPSLAVLLFSTLHVCLLGAAHAALVVFGDSLSDAGHGLSRVVSDALSTPQIDTGIFPVPPYYRGHFSNGPVWAETAAPALGQELQDLATGDATSGASASFATVQPPFAYLTAPAIVPVPSSYQQAMAYAAMHGGSVNPDNWYIIWTGNNDIIGTASGTAQATVPGIVQYINMTVSALYSAGARKFVVFNLPNLAATPAFSSPRLNASTFAIAQVFLNATTSQINSQISALIQGYPATHPGAMVVPYDLYSIFLTVLSNPSAFGITNIHDPCYMGPTENPSGFFEIPTCPNPDTYFFWDLVHPTKHVHFLLAQDFVAKLGSQLSAAYQGPVSRRDLLLVAGTAAGLVGFKVWPSGTDDENEPEIGNRAGLPTIEMPSGRREPNSSLQRSDRDSRQHGPVLNWMDGRLYVTSRNGAVFSVLSTQEPGYVVLHSKQTDRWYSLPVELDAQTNQTIEDDQRVI</sequence>
<feature type="compositionally biased region" description="Basic and acidic residues" evidence="3">
    <location>
        <begin position="376"/>
        <end position="394"/>
    </location>
</feature>
<dbReference type="PANTHER" id="PTHR45648">
    <property type="entry name" value="GDSL LIPASE/ACYLHYDROLASE FAMILY PROTEIN (AFU_ORTHOLOGUE AFUA_4G14700)"/>
    <property type="match status" value="1"/>
</dbReference>
<dbReference type="InterPro" id="IPR001087">
    <property type="entry name" value="GDSL"/>
</dbReference>
<gene>
    <name evidence="5" type="ORF">WJX84_007264</name>
</gene>
<feature type="chain" id="PRO_5043576055" evidence="4">
    <location>
        <begin position="23"/>
        <end position="459"/>
    </location>
</feature>
<dbReference type="AlphaFoldDB" id="A0AAW1T7W3"/>
<evidence type="ECO:0000256" key="4">
    <source>
        <dbReference type="SAM" id="SignalP"/>
    </source>
</evidence>
<keyword evidence="2" id="KW-0378">Hydrolase</keyword>
<protein>
    <submittedName>
        <fullName evidence="5">Uncharacterized protein</fullName>
    </submittedName>
</protein>
<comment type="similarity">
    <text evidence="1">Belongs to the 'GDSL' lipolytic enzyme family.</text>
</comment>
<evidence type="ECO:0000313" key="5">
    <source>
        <dbReference type="EMBL" id="KAK9865155.1"/>
    </source>
</evidence>
<evidence type="ECO:0000256" key="1">
    <source>
        <dbReference type="ARBA" id="ARBA00008668"/>
    </source>
</evidence>
<dbReference type="GO" id="GO:0006629">
    <property type="term" value="P:lipid metabolic process"/>
    <property type="evidence" value="ECO:0007669"/>
    <property type="project" value="InterPro"/>
</dbReference>
<evidence type="ECO:0000256" key="2">
    <source>
        <dbReference type="ARBA" id="ARBA00022801"/>
    </source>
</evidence>
<dbReference type="Gene3D" id="3.40.50.1110">
    <property type="entry name" value="SGNH hydrolase"/>
    <property type="match status" value="1"/>
</dbReference>
<name>A0AAW1T7W3_9CHLO</name>
<dbReference type="InterPro" id="IPR008265">
    <property type="entry name" value="Lipase_GDSL_AS"/>
</dbReference>
<dbReference type="InterPro" id="IPR051058">
    <property type="entry name" value="GDSL_Est/Lipase"/>
</dbReference>
<feature type="signal peptide" evidence="4">
    <location>
        <begin position="1"/>
        <end position="22"/>
    </location>
</feature>
<dbReference type="GO" id="GO:0016298">
    <property type="term" value="F:lipase activity"/>
    <property type="evidence" value="ECO:0007669"/>
    <property type="project" value="InterPro"/>
</dbReference>
<comment type="caution">
    <text evidence="5">The sequence shown here is derived from an EMBL/GenBank/DDBJ whole genome shotgun (WGS) entry which is preliminary data.</text>
</comment>
<organism evidence="5 6">
    <name type="scientific">Apatococcus fuscideae</name>
    <dbReference type="NCBI Taxonomy" id="2026836"/>
    <lineage>
        <taxon>Eukaryota</taxon>
        <taxon>Viridiplantae</taxon>
        <taxon>Chlorophyta</taxon>
        <taxon>core chlorophytes</taxon>
        <taxon>Trebouxiophyceae</taxon>
        <taxon>Chlorellales</taxon>
        <taxon>Chlorellaceae</taxon>
        <taxon>Apatococcus</taxon>
    </lineage>
</organism>
<evidence type="ECO:0000256" key="3">
    <source>
        <dbReference type="SAM" id="MobiDB-lite"/>
    </source>
</evidence>
<dbReference type="PROSITE" id="PS01098">
    <property type="entry name" value="LIPASE_GDSL_SER"/>
    <property type="match status" value="1"/>
</dbReference>
<dbReference type="Pfam" id="PF00657">
    <property type="entry name" value="Lipase_GDSL"/>
    <property type="match status" value="1"/>
</dbReference>
<keyword evidence="6" id="KW-1185">Reference proteome</keyword>
<keyword evidence="4" id="KW-0732">Signal</keyword>
<proteinExistence type="inferred from homology"/>
<dbReference type="PANTHER" id="PTHR45648:SF22">
    <property type="entry name" value="GDSL LIPASE_ACYLHYDROLASE FAMILY PROTEIN (AFU_ORTHOLOGUE AFUA_4G14700)"/>
    <property type="match status" value="1"/>
</dbReference>